<keyword evidence="1" id="KW-0732">Signal</keyword>
<dbReference type="PANTHER" id="PTHR31400">
    <property type="entry name" value="GUANYLYL CYCLASE DOMAIN CONTAINING PROTEIN 1 GUCD1"/>
    <property type="match status" value="1"/>
</dbReference>
<sequence length="170" mass="18174">MSLIRGACRTLVIWVIVGGRVNGCQTEHFVLGTLGTTVIVGGRVNGCQTEHFGLGTLGTAVIVGGRVNGCQTEHFGLGTLGTTVNLKAQGLRADALLLTTLIRVNKVPHVQHAFTWDCGLACVLMVLRTLGIDCCDGIADLERLCRTTSIWTVDLAYLLNKFSVSFFSVP</sequence>
<organism evidence="2 3">
    <name type="scientific">Zea mays</name>
    <name type="common">Maize</name>
    <dbReference type="NCBI Taxonomy" id="4577"/>
    <lineage>
        <taxon>Eukaryota</taxon>
        <taxon>Viridiplantae</taxon>
        <taxon>Streptophyta</taxon>
        <taxon>Embryophyta</taxon>
        <taxon>Tracheophyta</taxon>
        <taxon>Spermatophyta</taxon>
        <taxon>Magnoliopsida</taxon>
        <taxon>Liliopsida</taxon>
        <taxon>Poales</taxon>
        <taxon>Poaceae</taxon>
        <taxon>PACMAD clade</taxon>
        <taxon>Panicoideae</taxon>
        <taxon>Andropogonodae</taxon>
        <taxon>Andropogoneae</taxon>
        <taxon>Tripsacinae</taxon>
        <taxon>Zea</taxon>
    </lineage>
</organism>
<dbReference type="PANTHER" id="PTHR31400:SF1">
    <property type="entry name" value="PROTEIN GUCD1"/>
    <property type="match status" value="1"/>
</dbReference>
<name>A0A804N5P5_MAIZE</name>
<accession>A0A804N5P5</accession>
<feature type="chain" id="PRO_5033066006" description="Guanylyl cyclase 1" evidence="1">
    <location>
        <begin position="27"/>
        <end position="170"/>
    </location>
</feature>
<evidence type="ECO:0008006" key="4">
    <source>
        <dbReference type="Google" id="ProtNLM"/>
    </source>
</evidence>
<dbReference type="InParanoid" id="A0A804N5P5"/>
<evidence type="ECO:0000313" key="2">
    <source>
        <dbReference type="EnsemblPlants" id="Zm00001eb137070_P001"/>
    </source>
</evidence>
<reference evidence="3" key="1">
    <citation type="submission" date="2015-12" db="EMBL/GenBank/DDBJ databases">
        <title>Update maize B73 reference genome by single molecule sequencing technologies.</title>
        <authorList>
            <consortium name="Maize Genome Sequencing Project"/>
            <person name="Ware D."/>
        </authorList>
    </citation>
    <scope>NUCLEOTIDE SEQUENCE [LARGE SCALE GENOMIC DNA]</scope>
    <source>
        <strain evidence="3">cv. B73</strain>
    </source>
</reference>
<dbReference type="AlphaFoldDB" id="A0A804N5P5"/>
<evidence type="ECO:0000313" key="3">
    <source>
        <dbReference type="Proteomes" id="UP000007305"/>
    </source>
</evidence>
<proteinExistence type="predicted"/>
<protein>
    <recommendedName>
        <fullName evidence="4">Guanylyl cyclase 1</fullName>
    </recommendedName>
</protein>
<dbReference type="InterPro" id="IPR018616">
    <property type="entry name" value="GUCD1"/>
</dbReference>
<evidence type="ECO:0000256" key="1">
    <source>
        <dbReference type="SAM" id="SignalP"/>
    </source>
</evidence>
<dbReference type="Proteomes" id="UP000007305">
    <property type="component" value="Chromosome 3"/>
</dbReference>
<reference evidence="2" key="2">
    <citation type="submission" date="2019-07" db="EMBL/GenBank/DDBJ databases">
        <authorList>
            <person name="Seetharam A."/>
            <person name="Woodhouse M."/>
            <person name="Cannon E."/>
        </authorList>
    </citation>
    <scope>NUCLEOTIDE SEQUENCE [LARGE SCALE GENOMIC DNA]</scope>
    <source>
        <strain evidence="2">cv. B73</strain>
    </source>
</reference>
<reference evidence="2" key="3">
    <citation type="submission" date="2021-05" db="UniProtKB">
        <authorList>
            <consortium name="EnsemblPlants"/>
        </authorList>
    </citation>
    <scope>IDENTIFICATION</scope>
    <source>
        <strain evidence="2">cv. B73</strain>
    </source>
</reference>
<dbReference type="Gramene" id="Zm00001eb137070_T001">
    <property type="protein sequence ID" value="Zm00001eb137070_P001"/>
    <property type="gene ID" value="Zm00001eb137070"/>
</dbReference>
<feature type="signal peptide" evidence="1">
    <location>
        <begin position="1"/>
        <end position="26"/>
    </location>
</feature>
<dbReference type="EnsemblPlants" id="Zm00001eb137070_T001">
    <property type="protein sequence ID" value="Zm00001eb137070_P001"/>
    <property type="gene ID" value="Zm00001eb137070"/>
</dbReference>
<keyword evidence="3" id="KW-1185">Reference proteome</keyword>
<dbReference type="Pfam" id="PF09778">
    <property type="entry name" value="Guanylate_cyc_2"/>
    <property type="match status" value="1"/>
</dbReference>